<sequence length="52" mass="5468">MDPRGHQCLHAASRPPASAASAAPCSSRSCRRPRRGWPSPWQAQLVAGTATA</sequence>
<proteinExistence type="predicted"/>
<dbReference type="AlphaFoldDB" id="A0A0A8XUK5"/>
<name>A0A0A8XUK5_ARUDO</name>
<dbReference type="EMBL" id="GBRH01281452">
    <property type="protein sequence ID" value="JAD16443.1"/>
    <property type="molecule type" value="Transcribed_RNA"/>
</dbReference>
<protein>
    <submittedName>
        <fullName evidence="2">Uncharacterized protein</fullName>
    </submittedName>
</protein>
<feature type="compositionally biased region" description="Low complexity" evidence="1">
    <location>
        <begin position="11"/>
        <end position="28"/>
    </location>
</feature>
<reference evidence="2" key="1">
    <citation type="submission" date="2014-09" db="EMBL/GenBank/DDBJ databases">
        <authorList>
            <person name="Magalhaes I.L.F."/>
            <person name="Oliveira U."/>
            <person name="Santos F.R."/>
            <person name="Vidigal T.H.D.A."/>
            <person name="Brescovit A.D."/>
            <person name="Santos A.J."/>
        </authorList>
    </citation>
    <scope>NUCLEOTIDE SEQUENCE</scope>
    <source>
        <tissue evidence="2">Shoot tissue taken approximately 20 cm above the soil surface</tissue>
    </source>
</reference>
<evidence type="ECO:0000313" key="2">
    <source>
        <dbReference type="EMBL" id="JAD16443.1"/>
    </source>
</evidence>
<organism evidence="2">
    <name type="scientific">Arundo donax</name>
    <name type="common">Giant reed</name>
    <name type="synonym">Donax arundinaceus</name>
    <dbReference type="NCBI Taxonomy" id="35708"/>
    <lineage>
        <taxon>Eukaryota</taxon>
        <taxon>Viridiplantae</taxon>
        <taxon>Streptophyta</taxon>
        <taxon>Embryophyta</taxon>
        <taxon>Tracheophyta</taxon>
        <taxon>Spermatophyta</taxon>
        <taxon>Magnoliopsida</taxon>
        <taxon>Liliopsida</taxon>
        <taxon>Poales</taxon>
        <taxon>Poaceae</taxon>
        <taxon>PACMAD clade</taxon>
        <taxon>Arundinoideae</taxon>
        <taxon>Arundineae</taxon>
        <taxon>Arundo</taxon>
    </lineage>
</organism>
<feature type="region of interest" description="Disordered" evidence="1">
    <location>
        <begin position="1"/>
        <end position="52"/>
    </location>
</feature>
<reference evidence="2" key="2">
    <citation type="journal article" date="2015" name="Data Brief">
        <title>Shoot transcriptome of the giant reed, Arundo donax.</title>
        <authorList>
            <person name="Barrero R.A."/>
            <person name="Guerrero F.D."/>
            <person name="Moolhuijzen P."/>
            <person name="Goolsby J.A."/>
            <person name="Tidwell J."/>
            <person name="Bellgard S.E."/>
            <person name="Bellgard M.I."/>
        </authorList>
    </citation>
    <scope>NUCLEOTIDE SEQUENCE</scope>
    <source>
        <tissue evidence="2">Shoot tissue taken approximately 20 cm above the soil surface</tissue>
    </source>
</reference>
<accession>A0A0A8XUK5</accession>
<evidence type="ECO:0000256" key="1">
    <source>
        <dbReference type="SAM" id="MobiDB-lite"/>
    </source>
</evidence>